<comment type="caution">
    <text evidence="2">The sequence shown here is derived from an EMBL/GenBank/DDBJ whole genome shotgun (WGS) entry which is preliminary data.</text>
</comment>
<sequence length="167" mass="19189">MSTNGISKLDREIQTKLVVYNSEGIEWMPRLSPLSLRDEKGNVRSHGYRLEIVNRRDHPAFEKVRTLGISPAVGKSPNEAWRNGLEALKLNHEKLIKETSARRDQDRKKWAEMDRKRKRAEVRMTEETFSKRQGDPLSGKNIVKSGPSPRGSRNSDPDPEPRLSFLD</sequence>
<protein>
    <submittedName>
        <fullName evidence="2">Uncharacterized protein</fullName>
    </submittedName>
</protein>
<organism evidence="2 3">
    <name type="scientific">Pyrrhoderma noxium</name>
    <dbReference type="NCBI Taxonomy" id="2282107"/>
    <lineage>
        <taxon>Eukaryota</taxon>
        <taxon>Fungi</taxon>
        <taxon>Dikarya</taxon>
        <taxon>Basidiomycota</taxon>
        <taxon>Agaricomycotina</taxon>
        <taxon>Agaricomycetes</taxon>
        <taxon>Hymenochaetales</taxon>
        <taxon>Hymenochaetaceae</taxon>
        <taxon>Pyrrhoderma</taxon>
    </lineage>
</organism>
<reference evidence="2 3" key="1">
    <citation type="journal article" date="2017" name="Mol. Ecol.">
        <title>Comparative and population genomic landscape of Phellinus noxius: A hypervariable fungus causing root rot in trees.</title>
        <authorList>
            <person name="Chung C.L."/>
            <person name="Lee T.J."/>
            <person name="Akiba M."/>
            <person name="Lee H.H."/>
            <person name="Kuo T.H."/>
            <person name="Liu D."/>
            <person name="Ke H.M."/>
            <person name="Yokoi T."/>
            <person name="Roa M.B."/>
            <person name="Lu M.J."/>
            <person name="Chang Y.Y."/>
            <person name="Ann P.J."/>
            <person name="Tsai J.N."/>
            <person name="Chen C.Y."/>
            <person name="Tzean S.S."/>
            <person name="Ota Y."/>
            <person name="Hattori T."/>
            <person name="Sahashi N."/>
            <person name="Liou R.F."/>
            <person name="Kikuchi T."/>
            <person name="Tsai I.J."/>
        </authorList>
    </citation>
    <scope>NUCLEOTIDE SEQUENCE [LARGE SCALE GENOMIC DNA]</scope>
    <source>
        <strain evidence="2 3">FFPRI411160</strain>
    </source>
</reference>
<evidence type="ECO:0000313" key="3">
    <source>
        <dbReference type="Proteomes" id="UP000217199"/>
    </source>
</evidence>
<keyword evidence="3" id="KW-1185">Reference proteome</keyword>
<dbReference type="InParanoid" id="A0A286U7F3"/>
<feature type="compositionally biased region" description="Basic and acidic residues" evidence="1">
    <location>
        <begin position="99"/>
        <end position="134"/>
    </location>
</feature>
<evidence type="ECO:0000313" key="2">
    <source>
        <dbReference type="EMBL" id="PAV15492.1"/>
    </source>
</evidence>
<dbReference type="Proteomes" id="UP000217199">
    <property type="component" value="Unassembled WGS sequence"/>
</dbReference>
<name>A0A286U7F3_9AGAM</name>
<feature type="region of interest" description="Disordered" evidence="1">
    <location>
        <begin position="99"/>
        <end position="167"/>
    </location>
</feature>
<evidence type="ECO:0000256" key="1">
    <source>
        <dbReference type="SAM" id="MobiDB-lite"/>
    </source>
</evidence>
<proteinExistence type="predicted"/>
<dbReference type="AlphaFoldDB" id="A0A286U7F3"/>
<dbReference type="EMBL" id="NBII01000010">
    <property type="protein sequence ID" value="PAV15492.1"/>
    <property type="molecule type" value="Genomic_DNA"/>
</dbReference>
<gene>
    <name evidence="2" type="ORF">PNOK_0925600</name>
</gene>
<accession>A0A286U7F3</accession>